<evidence type="ECO:0000313" key="3">
    <source>
        <dbReference type="EMBL" id="KNZ48951.1"/>
    </source>
</evidence>
<sequence length="284" mass="31349">RRLSGKPWSALIPRLANRTPLPLNKIPLGLPSPIPPLCSPNPPLMGPVALLLILFKVVFATLFKKDYAATWSQPYLTKAFNREPVVFLEFINDFKSSFFDHDHHHRTDVALRNLCQTSTVLAYTQDLNSHARTVGWADTPLMRLHWNGLKENIQLAVVMSNIKFDSLWLVQAMALKVVQTIEGIFQRPPCAPPTCLALCSTLRNDSLNPLSPTKALKILSQAGHVSCGCLNGGQRPQGHQEPSHSAWISKLQAEINRLRGNPNPSSPTPVPENTGLSKNGAVQV</sequence>
<dbReference type="OrthoDB" id="5552562at2759"/>
<feature type="compositionally biased region" description="Polar residues" evidence="1">
    <location>
        <begin position="274"/>
        <end position="284"/>
    </location>
</feature>
<dbReference type="InterPro" id="IPR005162">
    <property type="entry name" value="Retrotrans_gag_dom"/>
</dbReference>
<dbReference type="Pfam" id="PF03732">
    <property type="entry name" value="Retrotrans_gag"/>
    <property type="match status" value="1"/>
</dbReference>
<comment type="caution">
    <text evidence="3">The sequence shown here is derived from an EMBL/GenBank/DDBJ whole genome shotgun (WGS) entry which is preliminary data.</text>
</comment>
<name>A0A0L6UK89_9BASI</name>
<dbReference type="VEuPathDB" id="FungiDB:VP01_5302g1"/>
<gene>
    <name evidence="3" type="ORF">VP01_5302g1</name>
</gene>
<evidence type="ECO:0000256" key="1">
    <source>
        <dbReference type="SAM" id="MobiDB-lite"/>
    </source>
</evidence>
<feature type="domain" description="Retrotransposon gag" evidence="2">
    <location>
        <begin position="59"/>
        <end position="151"/>
    </location>
</feature>
<dbReference type="EMBL" id="LAVV01010501">
    <property type="protein sequence ID" value="KNZ48951.1"/>
    <property type="molecule type" value="Genomic_DNA"/>
</dbReference>
<feature type="non-terminal residue" evidence="3">
    <location>
        <position position="1"/>
    </location>
</feature>
<feature type="region of interest" description="Disordered" evidence="1">
    <location>
        <begin position="257"/>
        <end position="284"/>
    </location>
</feature>
<dbReference type="AlphaFoldDB" id="A0A0L6UK89"/>
<protein>
    <recommendedName>
        <fullName evidence="2">Retrotransposon gag domain-containing protein</fullName>
    </recommendedName>
</protein>
<dbReference type="Proteomes" id="UP000037035">
    <property type="component" value="Unassembled WGS sequence"/>
</dbReference>
<keyword evidence="4" id="KW-1185">Reference proteome</keyword>
<evidence type="ECO:0000313" key="4">
    <source>
        <dbReference type="Proteomes" id="UP000037035"/>
    </source>
</evidence>
<proteinExistence type="predicted"/>
<reference evidence="3 4" key="1">
    <citation type="submission" date="2015-08" db="EMBL/GenBank/DDBJ databases">
        <title>Next Generation Sequencing and Analysis of the Genome of Puccinia sorghi L Schw, the Causal Agent of Maize Common Rust.</title>
        <authorList>
            <person name="Rochi L."/>
            <person name="Burguener G."/>
            <person name="Darino M."/>
            <person name="Turjanski A."/>
            <person name="Kreff E."/>
            <person name="Dieguez M.J."/>
            <person name="Sacco F."/>
        </authorList>
    </citation>
    <scope>NUCLEOTIDE SEQUENCE [LARGE SCALE GENOMIC DNA]</scope>
    <source>
        <strain evidence="3 4">RO10H11247</strain>
    </source>
</reference>
<evidence type="ECO:0000259" key="2">
    <source>
        <dbReference type="Pfam" id="PF03732"/>
    </source>
</evidence>
<organism evidence="3 4">
    <name type="scientific">Puccinia sorghi</name>
    <dbReference type="NCBI Taxonomy" id="27349"/>
    <lineage>
        <taxon>Eukaryota</taxon>
        <taxon>Fungi</taxon>
        <taxon>Dikarya</taxon>
        <taxon>Basidiomycota</taxon>
        <taxon>Pucciniomycotina</taxon>
        <taxon>Pucciniomycetes</taxon>
        <taxon>Pucciniales</taxon>
        <taxon>Pucciniaceae</taxon>
        <taxon>Puccinia</taxon>
    </lineage>
</organism>
<accession>A0A0L6UK89</accession>